<dbReference type="GO" id="GO:0032259">
    <property type="term" value="P:methylation"/>
    <property type="evidence" value="ECO:0007669"/>
    <property type="project" value="UniProtKB-KW"/>
</dbReference>
<keyword evidence="4" id="KW-0408">Iron</keyword>
<name>A0AAD5EIW8_UMBRA</name>
<dbReference type="Gene3D" id="3.90.1580.10">
    <property type="entry name" value="paralog of FGE (formylglycine-generating enzyme)"/>
    <property type="match status" value="2"/>
</dbReference>
<feature type="domain" description="DinB-like" evidence="8">
    <location>
        <begin position="378"/>
        <end position="507"/>
    </location>
</feature>
<evidence type="ECO:0000313" key="9">
    <source>
        <dbReference type="EMBL" id="KAI8584257.1"/>
    </source>
</evidence>
<keyword evidence="2" id="KW-0808">Transferase</keyword>
<dbReference type="InterPro" id="IPR024775">
    <property type="entry name" value="DinB-like"/>
</dbReference>
<dbReference type="GO" id="GO:0008168">
    <property type="term" value="F:methyltransferase activity"/>
    <property type="evidence" value="ECO:0007669"/>
    <property type="project" value="UniProtKB-KW"/>
</dbReference>
<comment type="pathway">
    <text evidence="5">Amino-acid biosynthesis; ergothioneine biosynthesis.</text>
</comment>
<evidence type="ECO:0000256" key="1">
    <source>
        <dbReference type="ARBA" id="ARBA00022603"/>
    </source>
</evidence>
<keyword evidence="1" id="KW-0489">Methyltransferase</keyword>
<evidence type="ECO:0000256" key="2">
    <source>
        <dbReference type="ARBA" id="ARBA00022679"/>
    </source>
</evidence>
<evidence type="ECO:0000259" key="8">
    <source>
        <dbReference type="Pfam" id="PF12867"/>
    </source>
</evidence>
<dbReference type="SUPFAM" id="SSF56436">
    <property type="entry name" value="C-type lectin-like"/>
    <property type="match status" value="1"/>
</dbReference>
<evidence type="ECO:0000313" key="10">
    <source>
        <dbReference type="Proteomes" id="UP001206595"/>
    </source>
</evidence>
<dbReference type="Gene3D" id="3.40.50.150">
    <property type="entry name" value="Vaccinia Virus protein VP39"/>
    <property type="match status" value="1"/>
</dbReference>
<evidence type="ECO:0000256" key="5">
    <source>
        <dbReference type="ARBA" id="ARBA00037882"/>
    </source>
</evidence>
<reference evidence="9" key="2">
    <citation type="journal article" date="2022" name="Proc. Natl. Acad. Sci. U.S.A.">
        <title>Diploid-dominant life cycles characterize the early evolution of Fungi.</title>
        <authorList>
            <person name="Amses K.R."/>
            <person name="Simmons D.R."/>
            <person name="Longcore J.E."/>
            <person name="Mondo S.J."/>
            <person name="Seto K."/>
            <person name="Jeronimo G.H."/>
            <person name="Bonds A.E."/>
            <person name="Quandt C.A."/>
            <person name="Davis W.J."/>
            <person name="Chang Y."/>
            <person name="Federici B.A."/>
            <person name="Kuo A."/>
            <person name="LaButti K."/>
            <person name="Pangilinan J."/>
            <person name="Andreopoulos W."/>
            <person name="Tritt A."/>
            <person name="Riley R."/>
            <person name="Hundley H."/>
            <person name="Johnson J."/>
            <person name="Lipzen A."/>
            <person name="Barry K."/>
            <person name="Lang B.F."/>
            <person name="Cuomo C.A."/>
            <person name="Buchler N.E."/>
            <person name="Grigoriev I.V."/>
            <person name="Spatafora J.W."/>
            <person name="Stajich J.E."/>
            <person name="James T.Y."/>
        </authorList>
    </citation>
    <scope>NUCLEOTIDE SEQUENCE</scope>
    <source>
        <strain evidence="9">AG</strain>
    </source>
</reference>
<dbReference type="Pfam" id="PF10017">
    <property type="entry name" value="Methyltransf_33"/>
    <property type="match status" value="1"/>
</dbReference>
<dbReference type="InterPro" id="IPR016187">
    <property type="entry name" value="CTDL_fold"/>
</dbReference>
<dbReference type="Pfam" id="PF12867">
    <property type="entry name" value="DinB_2"/>
    <property type="match status" value="1"/>
</dbReference>
<evidence type="ECO:0000259" key="6">
    <source>
        <dbReference type="Pfam" id="PF03781"/>
    </source>
</evidence>
<dbReference type="InterPro" id="IPR019257">
    <property type="entry name" value="MeTrfase_dom"/>
</dbReference>
<dbReference type="InterPro" id="IPR051128">
    <property type="entry name" value="EgtD_Methyltrsf_superfamily"/>
</dbReference>
<dbReference type="AlphaFoldDB" id="A0AAD5EIW8"/>
<dbReference type="InterPro" id="IPR042095">
    <property type="entry name" value="SUMF_sf"/>
</dbReference>
<protein>
    <submittedName>
        <fullName evidence="9">Uncharacterized protein</fullName>
    </submittedName>
</protein>
<dbReference type="PANTHER" id="PTHR43397:SF1">
    <property type="entry name" value="ERGOTHIONEINE BIOSYNTHESIS PROTEIN 1"/>
    <property type="match status" value="1"/>
</dbReference>
<dbReference type="GeneID" id="75918113"/>
<dbReference type="PANTHER" id="PTHR43397">
    <property type="entry name" value="ERGOTHIONEINE BIOSYNTHESIS PROTEIN 1"/>
    <property type="match status" value="1"/>
</dbReference>
<reference evidence="9" key="1">
    <citation type="submission" date="2021-06" db="EMBL/GenBank/DDBJ databases">
        <authorList>
            <consortium name="DOE Joint Genome Institute"/>
            <person name="Mondo S.J."/>
            <person name="Amses K.R."/>
            <person name="Simmons D.R."/>
            <person name="Longcore J.E."/>
            <person name="Seto K."/>
            <person name="Alves G.H."/>
            <person name="Bonds A.E."/>
            <person name="Quandt C.A."/>
            <person name="Davis W.J."/>
            <person name="Chang Y."/>
            <person name="Letcher P.M."/>
            <person name="Powell M.J."/>
            <person name="Kuo A."/>
            <person name="Labutti K."/>
            <person name="Pangilinan J."/>
            <person name="Andreopoulos W."/>
            <person name="Tritt A."/>
            <person name="Riley R."/>
            <person name="Hundley H."/>
            <person name="Johnson J."/>
            <person name="Lipzen A."/>
            <person name="Barry K."/>
            <person name="Berbee M.L."/>
            <person name="Buchler N.E."/>
            <person name="Grigoriev I.V."/>
            <person name="Spatafora J.W."/>
            <person name="Stajich J.E."/>
            <person name="James T.Y."/>
        </authorList>
    </citation>
    <scope>NUCLEOTIDE SEQUENCE</scope>
    <source>
        <strain evidence="9">AG</strain>
    </source>
</reference>
<keyword evidence="10" id="KW-1185">Reference proteome</keyword>
<feature type="domain" description="Sulfatase-modifying factor enzyme-like" evidence="6">
    <location>
        <begin position="701"/>
        <end position="776"/>
    </location>
</feature>
<evidence type="ECO:0000259" key="7">
    <source>
        <dbReference type="Pfam" id="PF10017"/>
    </source>
</evidence>
<evidence type="ECO:0000256" key="4">
    <source>
        <dbReference type="ARBA" id="ARBA00023004"/>
    </source>
</evidence>
<sequence length="777" mass="89003">MDIRPAENNQTNDAFCDSNLVESIISGLDQPYNNKTIPTLVLYNNRGLQLFDQITYLPEYYLTNAEIDILQYKSHEILANIPDGSAVIELGAGALRKTSLILKALEEHRRNITYYALDLDLQELERSLSSLGTFDNVKLVGLLGTYDDGVEWLSTKFDKTTPKTIMWLGSSVGNLDREEAGQFIGRIQEQCMVEGDNFFIGIDQRNDPQKIALAYNEPAGITREFIMNGLDHINEMLEQPFIDRNNFEYISEYRQDEGRHVAHYKAVRDCVLKYRPSNGAVTQITVVKDEMIYVETSYKYSPSEMDTLVGTAGLASIGRWTDSDKQYSMLMAEKRPFHFARGLDLKREQDRAEFPGVPSEHAWNELWKSWDLVTQTVLTRDMMFERPIALRHFFIFYIGHIPAFLDIQLARTLKEAYTEPTEYVDIFERGIDPDMEDPSICNPHSEVPVNPEDWPKLDDIIEYSHRVRHRLHSLMQDCATGKRHMTKRLGRIIWLTHEHEAMHLETLLYMLVQSPNIHSPSGVKATSWDKHSTTTLSNAPLHSVHAGSVVVGHDDIERLDDQQTLTPGNEYGWDNENPKRQVAVASFKIQSRPVTNGEYYTYLKESDLLDKIPCSWLRSEDGQLMVKTVFGPCPLAAAADWPVSVSGHQAEAYAASKGMRLPTEHELIHFREQYQHHKDVKAPNIGFSNWHPTNVDNNTTHLLGDVWEWTSTVWDTHDGFETSIVYPGYSADFFDGKHNVVLGGSWATLPIMAERRSFRNWYQRAYPYVFAGFRCAV</sequence>
<dbReference type="InterPro" id="IPR005532">
    <property type="entry name" value="SUMF_dom"/>
</dbReference>
<dbReference type="InterPro" id="IPR029063">
    <property type="entry name" value="SAM-dependent_MTases_sf"/>
</dbReference>
<dbReference type="RefSeq" id="XP_051449261.1">
    <property type="nucleotide sequence ID" value="XM_051592771.1"/>
</dbReference>
<dbReference type="EMBL" id="MU620893">
    <property type="protein sequence ID" value="KAI8584257.1"/>
    <property type="molecule type" value="Genomic_DNA"/>
</dbReference>
<dbReference type="Proteomes" id="UP001206595">
    <property type="component" value="Unassembled WGS sequence"/>
</dbReference>
<accession>A0AAD5EIW8</accession>
<keyword evidence="3" id="KW-0560">Oxidoreductase</keyword>
<dbReference type="Pfam" id="PF03781">
    <property type="entry name" value="FGE-sulfatase"/>
    <property type="match status" value="2"/>
</dbReference>
<proteinExistence type="predicted"/>
<feature type="domain" description="Histidine-specific methyltransferase SAM-dependent" evidence="7">
    <location>
        <begin position="22"/>
        <end position="333"/>
    </location>
</feature>
<organism evidence="9 10">
    <name type="scientific">Umbelopsis ramanniana AG</name>
    <dbReference type="NCBI Taxonomy" id="1314678"/>
    <lineage>
        <taxon>Eukaryota</taxon>
        <taxon>Fungi</taxon>
        <taxon>Fungi incertae sedis</taxon>
        <taxon>Mucoromycota</taxon>
        <taxon>Mucoromycotina</taxon>
        <taxon>Umbelopsidomycetes</taxon>
        <taxon>Umbelopsidales</taxon>
        <taxon>Umbelopsidaceae</taxon>
        <taxon>Umbelopsis</taxon>
    </lineage>
</organism>
<gene>
    <name evidence="9" type="ORF">K450DRAFT_264355</name>
</gene>
<comment type="caution">
    <text evidence="9">The sequence shown here is derived from an EMBL/GenBank/DDBJ whole genome shotgun (WGS) entry which is preliminary data.</text>
</comment>
<feature type="domain" description="Sulfatase-modifying factor enzyme-like" evidence="6">
    <location>
        <begin position="568"/>
        <end position="667"/>
    </location>
</feature>
<dbReference type="NCBIfam" id="TIGR03439">
    <property type="entry name" value="methyl_EasF"/>
    <property type="match status" value="1"/>
</dbReference>
<evidence type="ECO:0000256" key="3">
    <source>
        <dbReference type="ARBA" id="ARBA00023002"/>
    </source>
</evidence>
<dbReference type="InterPro" id="IPR017805">
    <property type="entry name" value="SAM_MeTrfase_EasF-type_put"/>
</dbReference>